<feature type="binding site" evidence="6">
    <location>
        <position position="242"/>
    </location>
    <ligand>
        <name>NADP(+)</name>
        <dbReference type="ChEBI" id="CHEBI:58349"/>
    </ligand>
</feature>
<evidence type="ECO:0000256" key="5">
    <source>
        <dbReference type="ARBA" id="ARBA00023141"/>
    </source>
</evidence>
<dbReference type="EMBL" id="DRXS01000178">
    <property type="protein sequence ID" value="HHR40819.1"/>
    <property type="molecule type" value="Genomic_DNA"/>
</dbReference>
<feature type="active site" description="Proton acceptor" evidence="6">
    <location>
        <position position="68"/>
    </location>
</feature>
<proteinExistence type="inferred from homology"/>
<dbReference type="Gene3D" id="3.40.50.10860">
    <property type="entry name" value="Leucine Dehydrogenase, chain A, domain 1"/>
    <property type="match status" value="1"/>
</dbReference>
<comment type="caution">
    <text evidence="9">The sequence shown here is derived from an EMBL/GenBank/DDBJ whole genome shotgun (WGS) entry which is preliminary data.</text>
</comment>
<comment type="function">
    <text evidence="6">Involved in the biosynthesis of the chorismate, which leads to the biosynthesis of aromatic amino acids. Catalyzes the reversible NADPH linked reduction of 3-dehydroshikimate (DHSA) to yield shikimate (SA).</text>
</comment>
<dbReference type="GO" id="GO:0050661">
    <property type="term" value="F:NADP binding"/>
    <property type="evidence" value="ECO:0007669"/>
    <property type="project" value="InterPro"/>
</dbReference>
<dbReference type="InterPro" id="IPR011342">
    <property type="entry name" value="Shikimate_DH"/>
</dbReference>
<dbReference type="AlphaFoldDB" id="A0A7C5Y7L4"/>
<comment type="pathway">
    <text evidence="6">Metabolic intermediate biosynthesis; chorismate biosynthesis; chorismate from D-erythrose 4-phosphate and phosphoenolpyruvate: step 4/7.</text>
</comment>
<dbReference type="NCBIfam" id="TIGR00507">
    <property type="entry name" value="aroE"/>
    <property type="match status" value="1"/>
</dbReference>
<comment type="subunit">
    <text evidence="6">Homodimer.</text>
</comment>
<feature type="binding site" evidence="6">
    <location>
        <position position="219"/>
    </location>
    <ligand>
        <name>NADP(+)</name>
        <dbReference type="ChEBI" id="CHEBI:58349"/>
    </ligand>
</feature>
<evidence type="ECO:0000256" key="2">
    <source>
        <dbReference type="ARBA" id="ARBA00022605"/>
    </source>
</evidence>
<evidence type="ECO:0000256" key="4">
    <source>
        <dbReference type="ARBA" id="ARBA00023002"/>
    </source>
</evidence>
<feature type="binding site" evidence="6">
    <location>
        <position position="89"/>
    </location>
    <ligand>
        <name>shikimate</name>
        <dbReference type="ChEBI" id="CHEBI:36208"/>
    </ligand>
</feature>
<sequence>MKSGLLGVVGYPIGHSVSPVMMNAALNASGRENILYIAVEAKPRDLERFVSSARYMNFIGFNVTIPHKVSVIKFLDRLHREAKLVEAVNVVKFVGEKKVGYNTDVIGVEACLTEPVNGKAVVLGVGGGARAAAIALWRKGFDDLFFAGRRLSTMNEFRKFIMRRNISARIVKFGSAELAQAIKQAELLVNATPVGMYPNTDSSPIPSNLIHRKLTIFDMVYNPVETKLLKVGKARGAKTINGIKMLVAQGAEAFRIWLGEDPDEKVMAKAALTALRRRR</sequence>
<protein>
    <recommendedName>
        <fullName evidence="1 6">Shikimate dehydrogenase (NADP(+))</fullName>
        <shortName evidence="6">SDH</shortName>
        <ecNumber evidence="1 6">1.1.1.25</ecNumber>
    </recommendedName>
</protein>
<dbReference type="Pfam" id="PF18317">
    <property type="entry name" value="SDH_C"/>
    <property type="match status" value="1"/>
</dbReference>
<dbReference type="GO" id="GO:0004764">
    <property type="term" value="F:shikimate 3-dehydrogenase (NADP+) activity"/>
    <property type="evidence" value="ECO:0007669"/>
    <property type="project" value="UniProtKB-UniRule"/>
</dbReference>
<dbReference type="InterPro" id="IPR036291">
    <property type="entry name" value="NAD(P)-bd_dom_sf"/>
</dbReference>
<dbReference type="InterPro" id="IPR013708">
    <property type="entry name" value="Shikimate_DH-bd_N"/>
</dbReference>
<comment type="catalytic activity">
    <reaction evidence="6">
        <text>shikimate + NADP(+) = 3-dehydroshikimate + NADPH + H(+)</text>
        <dbReference type="Rhea" id="RHEA:17737"/>
        <dbReference type="ChEBI" id="CHEBI:15378"/>
        <dbReference type="ChEBI" id="CHEBI:16630"/>
        <dbReference type="ChEBI" id="CHEBI:36208"/>
        <dbReference type="ChEBI" id="CHEBI:57783"/>
        <dbReference type="ChEBI" id="CHEBI:58349"/>
        <dbReference type="EC" id="1.1.1.25"/>
    </reaction>
</comment>
<gene>
    <name evidence="6 9" type="primary">aroE</name>
    <name evidence="9" type="ORF">ENM42_03215</name>
</gene>
<dbReference type="Gene3D" id="3.40.50.720">
    <property type="entry name" value="NAD(P)-binding Rossmann-like Domain"/>
    <property type="match status" value="1"/>
</dbReference>
<feature type="binding site" evidence="6">
    <location>
        <position position="249"/>
    </location>
    <ligand>
        <name>shikimate</name>
        <dbReference type="ChEBI" id="CHEBI:36208"/>
    </ligand>
</feature>
<feature type="binding site" evidence="6">
    <location>
        <position position="104"/>
    </location>
    <ligand>
        <name>shikimate</name>
        <dbReference type="ChEBI" id="CHEBI:36208"/>
    </ligand>
</feature>
<dbReference type="PANTHER" id="PTHR21089">
    <property type="entry name" value="SHIKIMATE DEHYDROGENASE"/>
    <property type="match status" value="1"/>
</dbReference>
<dbReference type="SUPFAM" id="SSF53223">
    <property type="entry name" value="Aminoacid dehydrogenase-like, N-terminal domain"/>
    <property type="match status" value="1"/>
</dbReference>
<dbReference type="EC" id="1.1.1.25" evidence="1 6"/>
<feature type="domain" description="SDH C-terminal" evidence="8">
    <location>
        <begin position="242"/>
        <end position="272"/>
    </location>
</feature>
<dbReference type="GO" id="GO:0008652">
    <property type="term" value="P:amino acid biosynthetic process"/>
    <property type="evidence" value="ECO:0007669"/>
    <property type="project" value="UniProtKB-KW"/>
</dbReference>
<dbReference type="PANTHER" id="PTHR21089:SF1">
    <property type="entry name" value="BIFUNCTIONAL 3-DEHYDROQUINATE DEHYDRATASE_SHIKIMATE DEHYDROGENASE, CHLOROPLASTIC"/>
    <property type="match status" value="1"/>
</dbReference>
<reference evidence="9" key="1">
    <citation type="journal article" date="2020" name="mSystems">
        <title>Genome- and Community-Level Interaction Insights into Carbon Utilization and Element Cycling Functions of Hydrothermarchaeota in Hydrothermal Sediment.</title>
        <authorList>
            <person name="Zhou Z."/>
            <person name="Liu Y."/>
            <person name="Xu W."/>
            <person name="Pan J."/>
            <person name="Luo Z.H."/>
            <person name="Li M."/>
        </authorList>
    </citation>
    <scope>NUCLEOTIDE SEQUENCE [LARGE SCALE GENOMIC DNA]</scope>
    <source>
        <strain evidence="9">SpSt-1084</strain>
    </source>
</reference>
<evidence type="ECO:0000256" key="1">
    <source>
        <dbReference type="ARBA" id="ARBA00012962"/>
    </source>
</evidence>
<dbReference type="InterPro" id="IPR046346">
    <property type="entry name" value="Aminoacid_DH-like_N_sf"/>
</dbReference>
<dbReference type="InterPro" id="IPR022893">
    <property type="entry name" value="Shikimate_DH_fam"/>
</dbReference>
<dbReference type="Pfam" id="PF08501">
    <property type="entry name" value="Shikimate_dh_N"/>
    <property type="match status" value="1"/>
</dbReference>
<evidence type="ECO:0000259" key="7">
    <source>
        <dbReference type="Pfam" id="PF08501"/>
    </source>
</evidence>
<dbReference type="GO" id="GO:0009423">
    <property type="term" value="P:chorismate biosynthetic process"/>
    <property type="evidence" value="ECO:0007669"/>
    <property type="project" value="UniProtKB-UniRule"/>
</dbReference>
<dbReference type="GO" id="GO:0019632">
    <property type="term" value="P:shikimate metabolic process"/>
    <property type="evidence" value="ECO:0007669"/>
    <property type="project" value="InterPro"/>
</dbReference>
<evidence type="ECO:0000313" key="9">
    <source>
        <dbReference type="EMBL" id="HHR40819.1"/>
    </source>
</evidence>
<name>A0A7C5Y7L4_CALS0</name>
<evidence type="ECO:0000256" key="3">
    <source>
        <dbReference type="ARBA" id="ARBA00022857"/>
    </source>
</evidence>
<keyword evidence="4 6" id="KW-0560">Oxidoreductase</keyword>
<comment type="similarity">
    <text evidence="6">Belongs to the shikimate dehydrogenase family.</text>
</comment>
<feature type="domain" description="Shikimate dehydrogenase substrate binding N-terminal" evidence="7">
    <location>
        <begin position="8"/>
        <end position="91"/>
    </location>
</feature>
<dbReference type="HAMAP" id="MF_00222">
    <property type="entry name" value="Shikimate_DH_AroE"/>
    <property type="match status" value="1"/>
</dbReference>
<evidence type="ECO:0000259" key="8">
    <source>
        <dbReference type="Pfam" id="PF18317"/>
    </source>
</evidence>
<dbReference type="UniPathway" id="UPA00053">
    <property type="reaction ID" value="UER00087"/>
</dbReference>
<keyword evidence="5 6" id="KW-0057">Aromatic amino acid biosynthesis</keyword>
<dbReference type="GO" id="GO:0009073">
    <property type="term" value="P:aromatic amino acid family biosynthetic process"/>
    <property type="evidence" value="ECO:0007669"/>
    <property type="project" value="UniProtKB-KW"/>
</dbReference>
<keyword evidence="3 6" id="KW-0521">NADP</keyword>
<dbReference type="CDD" id="cd01065">
    <property type="entry name" value="NAD_bind_Shikimate_DH"/>
    <property type="match status" value="1"/>
</dbReference>
<accession>A0A7C5Y7L4</accession>
<feature type="binding site" evidence="6">
    <location>
        <begin position="16"/>
        <end position="18"/>
    </location>
    <ligand>
        <name>shikimate</name>
        <dbReference type="ChEBI" id="CHEBI:36208"/>
    </ligand>
</feature>
<keyword evidence="2 6" id="KW-0028">Amino-acid biosynthesis</keyword>
<comment type="caution">
    <text evidence="6">Lacks conserved residue(s) required for the propagation of feature annotation.</text>
</comment>
<evidence type="ECO:0000256" key="6">
    <source>
        <dbReference type="HAMAP-Rule" id="MF_00222"/>
    </source>
</evidence>
<feature type="binding site" evidence="6">
    <location>
        <position position="64"/>
    </location>
    <ligand>
        <name>shikimate</name>
        <dbReference type="ChEBI" id="CHEBI:36208"/>
    </ligand>
</feature>
<dbReference type="InterPro" id="IPR041121">
    <property type="entry name" value="SDH_C"/>
</dbReference>
<dbReference type="SUPFAM" id="SSF51735">
    <property type="entry name" value="NAD(P)-binding Rossmann-fold domains"/>
    <property type="match status" value="1"/>
</dbReference>
<organism evidence="9">
    <name type="scientific">Caldiarchaeum subterraneum</name>
    <dbReference type="NCBI Taxonomy" id="311458"/>
    <lineage>
        <taxon>Archaea</taxon>
        <taxon>Nitrososphaerota</taxon>
        <taxon>Candidatus Caldarchaeales</taxon>
        <taxon>Candidatus Caldarchaeaceae</taxon>
        <taxon>Candidatus Caldarchaeum</taxon>
    </lineage>
</organism>
<feature type="binding site" evidence="6">
    <location>
        <position position="221"/>
    </location>
    <ligand>
        <name>shikimate</name>
        <dbReference type="ChEBI" id="CHEBI:36208"/>
    </ligand>
</feature>